<evidence type="ECO:0000256" key="1">
    <source>
        <dbReference type="SAM" id="MobiDB-lite"/>
    </source>
</evidence>
<gene>
    <name evidence="2" type="ORF">LITE_LOCUS45093</name>
</gene>
<feature type="region of interest" description="Disordered" evidence="1">
    <location>
        <begin position="1"/>
        <end position="52"/>
    </location>
</feature>
<dbReference type="EMBL" id="CAMGYJ010000010">
    <property type="protein sequence ID" value="CAI0549320.1"/>
    <property type="molecule type" value="Genomic_DNA"/>
</dbReference>
<accession>A0AAV0QWB8</accession>
<protein>
    <submittedName>
        <fullName evidence="2">Uncharacterized protein</fullName>
    </submittedName>
</protein>
<reference evidence="2" key="1">
    <citation type="submission" date="2022-08" db="EMBL/GenBank/DDBJ databases">
        <authorList>
            <person name="Gutierrez-Valencia J."/>
        </authorList>
    </citation>
    <scope>NUCLEOTIDE SEQUENCE</scope>
</reference>
<feature type="compositionally biased region" description="Polar residues" evidence="1">
    <location>
        <begin position="10"/>
        <end position="23"/>
    </location>
</feature>
<sequence length="104" mass="11114">MGSNAPFVSAGSTTPRFSASSPNVVMHSTPIASIPGSASTPPALSAATASTRKMSSSQLKTVVMMMSWKRENPPWHLTRSVTTLYPSLPEPQQEMLLKSLVIQI</sequence>
<proteinExistence type="predicted"/>
<feature type="compositionally biased region" description="Low complexity" evidence="1">
    <location>
        <begin position="35"/>
        <end position="51"/>
    </location>
</feature>
<dbReference type="Proteomes" id="UP001154282">
    <property type="component" value="Unassembled WGS sequence"/>
</dbReference>
<evidence type="ECO:0000313" key="2">
    <source>
        <dbReference type="EMBL" id="CAI0549320.1"/>
    </source>
</evidence>
<name>A0AAV0QWB8_9ROSI</name>
<dbReference type="AlphaFoldDB" id="A0AAV0QWB8"/>
<organism evidence="2 3">
    <name type="scientific">Linum tenue</name>
    <dbReference type="NCBI Taxonomy" id="586396"/>
    <lineage>
        <taxon>Eukaryota</taxon>
        <taxon>Viridiplantae</taxon>
        <taxon>Streptophyta</taxon>
        <taxon>Embryophyta</taxon>
        <taxon>Tracheophyta</taxon>
        <taxon>Spermatophyta</taxon>
        <taxon>Magnoliopsida</taxon>
        <taxon>eudicotyledons</taxon>
        <taxon>Gunneridae</taxon>
        <taxon>Pentapetalae</taxon>
        <taxon>rosids</taxon>
        <taxon>fabids</taxon>
        <taxon>Malpighiales</taxon>
        <taxon>Linaceae</taxon>
        <taxon>Linum</taxon>
    </lineage>
</organism>
<keyword evidence="3" id="KW-1185">Reference proteome</keyword>
<comment type="caution">
    <text evidence="2">The sequence shown here is derived from an EMBL/GenBank/DDBJ whole genome shotgun (WGS) entry which is preliminary data.</text>
</comment>
<evidence type="ECO:0000313" key="3">
    <source>
        <dbReference type="Proteomes" id="UP001154282"/>
    </source>
</evidence>